<comment type="caution">
    <text evidence="2">The sequence shown here is derived from an EMBL/GenBank/DDBJ whole genome shotgun (WGS) entry which is preliminary data.</text>
</comment>
<organism evidence="2 3">
    <name type="scientific">Sinosporangium siamense</name>
    <dbReference type="NCBI Taxonomy" id="1367973"/>
    <lineage>
        <taxon>Bacteria</taxon>
        <taxon>Bacillati</taxon>
        <taxon>Actinomycetota</taxon>
        <taxon>Actinomycetes</taxon>
        <taxon>Streptosporangiales</taxon>
        <taxon>Streptosporangiaceae</taxon>
        <taxon>Sinosporangium</taxon>
    </lineage>
</organism>
<name>A0A919RF69_9ACTN</name>
<proteinExistence type="predicted"/>
<protein>
    <recommendedName>
        <fullName evidence="4">Dynamin family protein</fullName>
    </recommendedName>
</protein>
<dbReference type="AlphaFoldDB" id="A0A919RF69"/>
<sequence length="784" mass="84735">MAQHTGAHPAAPTPDHRAAMAAAQAKVDGLLEALRAAGPLPDLGEALRRLHTSADEIRALVAEPVRLALIGRYSSGKSRLIGTLLGNPALLPSEWDPTTGNVTVLRLRAADVGTAIRSGTQVWFLTEDDLRQCITSMAGSVAAMVRGLAVPGGPDPAALEAADPGDTAALRAFLERAWRLDISPLRTRLAELNRLLGAYENGRDLLGATFVVDDEILREVSAIQRRKDAEESAVLPAIPVRKVRRGDRLTAETAEAVFDLIDHIEITVDVPHGSWGATLLGDGGLIYDFPGAGNNETGLRDRYLARRDLRHVTVSLVAVDASLPHDHAPFQMIEDFYVGGQATQSRRDHGRLACGTKADLLHGDVKWLAQAARPLTSAVLESRAAHLAAVVQQCRRASPGGRAAETLLVSAHYHREPPGGDDYAAAAAVLREDLPSHEELATALAALAEDGGVGRLREVIGRHVTKYGLVLAAEKVGRQVAGAAVAARDIAERLAAADRRKASPQGQLATRELLRLSEKLRTEYTRLQRAVEAEMSDLHRRPYGDGRTLVEITEAAVARMVSDWPEWEPLYASVRGGVVVPEEGGPDLPATTVPFRERFLDAHDELGGVIGAIARDVVAAWRRGQTERMAELRASLARTAADHPELAGPLARLAPYAELPWVADVEPVASDGGGLDPAARFPLRDSYMLPWHADASFTRAETRGAMRHQIHVRRLHRELTAALLDVATDRLADTLRSTAAQIKAELSRRRFPTPAELRSAPPREAAGERRSPYADLIDKLRSFE</sequence>
<dbReference type="Gene3D" id="3.40.50.300">
    <property type="entry name" value="P-loop containing nucleotide triphosphate hydrolases"/>
    <property type="match status" value="1"/>
</dbReference>
<reference evidence="2" key="1">
    <citation type="submission" date="2021-01" db="EMBL/GenBank/DDBJ databases">
        <title>Whole genome shotgun sequence of Sinosporangium siamense NBRC 109515.</title>
        <authorList>
            <person name="Komaki H."/>
            <person name="Tamura T."/>
        </authorList>
    </citation>
    <scope>NUCLEOTIDE SEQUENCE</scope>
    <source>
        <strain evidence="2">NBRC 109515</strain>
    </source>
</reference>
<dbReference type="SUPFAM" id="SSF52540">
    <property type="entry name" value="P-loop containing nucleoside triphosphate hydrolases"/>
    <property type="match status" value="1"/>
</dbReference>
<evidence type="ECO:0000313" key="3">
    <source>
        <dbReference type="Proteomes" id="UP000606172"/>
    </source>
</evidence>
<evidence type="ECO:0000313" key="2">
    <source>
        <dbReference type="EMBL" id="GII90654.1"/>
    </source>
</evidence>
<gene>
    <name evidence="2" type="ORF">Ssi02_08850</name>
</gene>
<feature type="region of interest" description="Disordered" evidence="1">
    <location>
        <begin position="746"/>
        <end position="772"/>
    </location>
</feature>
<evidence type="ECO:0000256" key="1">
    <source>
        <dbReference type="SAM" id="MobiDB-lite"/>
    </source>
</evidence>
<dbReference type="RefSeq" id="WP_204021183.1">
    <property type="nucleotide sequence ID" value="NZ_BOOW01000006.1"/>
</dbReference>
<accession>A0A919RF69</accession>
<feature type="region of interest" description="Disordered" evidence="1">
    <location>
        <begin position="1"/>
        <end position="21"/>
    </location>
</feature>
<dbReference type="EMBL" id="BOOW01000006">
    <property type="protein sequence ID" value="GII90654.1"/>
    <property type="molecule type" value="Genomic_DNA"/>
</dbReference>
<evidence type="ECO:0008006" key="4">
    <source>
        <dbReference type="Google" id="ProtNLM"/>
    </source>
</evidence>
<dbReference type="InterPro" id="IPR027417">
    <property type="entry name" value="P-loop_NTPase"/>
</dbReference>
<keyword evidence="3" id="KW-1185">Reference proteome</keyword>
<dbReference type="Proteomes" id="UP000606172">
    <property type="component" value="Unassembled WGS sequence"/>
</dbReference>